<proteinExistence type="predicted"/>
<feature type="region of interest" description="Disordered" evidence="1">
    <location>
        <begin position="82"/>
        <end position="121"/>
    </location>
</feature>
<dbReference type="AlphaFoldDB" id="A0A7J7YWM3"/>
<name>A0A7J7YWM3_PIPKU</name>
<organism evidence="2 3">
    <name type="scientific">Pipistrellus kuhlii</name>
    <name type="common">Kuhl's pipistrelle</name>
    <dbReference type="NCBI Taxonomy" id="59472"/>
    <lineage>
        <taxon>Eukaryota</taxon>
        <taxon>Metazoa</taxon>
        <taxon>Chordata</taxon>
        <taxon>Craniata</taxon>
        <taxon>Vertebrata</taxon>
        <taxon>Euteleostomi</taxon>
        <taxon>Mammalia</taxon>
        <taxon>Eutheria</taxon>
        <taxon>Laurasiatheria</taxon>
        <taxon>Chiroptera</taxon>
        <taxon>Yangochiroptera</taxon>
        <taxon>Vespertilionidae</taxon>
        <taxon>Pipistrellus</taxon>
    </lineage>
</organism>
<evidence type="ECO:0000313" key="2">
    <source>
        <dbReference type="EMBL" id="KAF6366427.1"/>
    </source>
</evidence>
<gene>
    <name evidence="2" type="ORF">mPipKuh1_009846</name>
</gene>
<protein>
    <submittedName>
        <fullName evidence="2">Uncharacterized protein</fullName>
    </submittedName>
</protein>
<dbReference type="EMBL" id="JACAGB010000004">
    <property type="protein sequence ID" value="KAF6366427.1"/>
    <property type="molecule type" value="Genomic_DNA"/>
</dbReference>
<keyword evidence="3" id="KW-1185">Reference proteome</keyword>
<evidence type="ECO:0000313" key="3">
    <source>
        <dbReference type="Proteomes" id="UP000558488"/>
    </source>
</evidence>
<feature type="compositionally biased region" description="Basic and acidic residues" evidence="1">
    <location>
        <begin position="95"/>
        <end position="105"/>
    </location>
</feature>
<dbReference type="Proteomes" id="UP000558488">
    <property type="component" value="Unassembled WGS sequence"/>
</dbReference>
<accession>A0A7J7YWM3</accession>
<evidence type="ECO:0000256" key="1">
    <source>
        <dbReference type="SAM" id="MobiDB-lite"/>
    </source>
</evidence>
<reference evidence="2 3" key="1">
    <citation type="journal article" date="2020" name="Nature">
        <title>Six reference-quality genomes reveal evolution of bat adaptations.</title>
        <authorList>
            <person name="Jebb D."/>
            <person name="Huang Z."/>
            <person name="Pippel M."/>
            <person name="Hughes G.M."/>
            <person name="Lavrichenko K."/>
            <person name="Devanna P."/>
            <person name="Winkler S."/>
            <person name="Jermiin L.S."/>
            <person name="Skirmuntt E.C."/>
            <person name="Katzourakis A."/>
            <person name="Burkitt-Gray L."/>
            <person name="Ray D.A."/>
            <person name="Sullivan K.A.M."/>
            <person name="Roscito J.G."/>
            <person name="Kirilenko B.M."/>
            <person name="Davalos L.M."/>
            <person name="Corthals A.P."/>
            <person name="Power M.L."/>
            <person name="Jones G."/>
            <person name="Ransome R.D."/>
            <person name="Dechmann D.K.N."/>
            <person name="Locatelli A.G."/>
            <person name="Puechmaille S.J."/>
            <person name="Fedrigo O."/>
            <person name="Jarvis E.D."/>
            <person name="Hiller M."/>
            <person name="Vernes S.C."/>
            <person name="Myers E.W."/>
            <person name="Teeling E.C."/>
        </authorList>
    </citation>
    <scope>NUCLEOTIDE SEQUENCE [LARGE SCALE GENOMIC DNA]</scope>
    <source>
        <strain evidence="2">MPipKuh1</strain>
        <tissue evidence="2">Flight muscle</tissue>
    </source>
</reference>
<sequence>MRIKRFVGERKQRNLQTILKYLYLSLRTLGRNAIYWTCNMLRGMIAHYFTCLLPPTPSHSPTPPPVKGKWLPCVYTSRSRSLRSLSQEGTGQFPKELRAMSERRGLGVSRGQQELRGLERK</sequence>
<comment type="caution">
    <text evidence="2">The sequence shown here is derived from an EMBL/GenBank/DDBJ whole genome shotgun (WGS) entry which is preliminary data.</text>
</comment>